<dbReference type="OrthoDB" id="10371226at2759"/>
<keyword evidence="3" id="KW-1185">Reference proteome</keyword>
<dbReference type="Proteomes" id="UP000692954">
    <property type="component" value="Unassembled WGS sequence"/>
</dbReference>
<feature type="compositionally biased region" description="Polar residues" evidence="1">
    <location>
        <begin position="73"/>
        <end position="95"/>
    </location>
</feature>
<sequence length="145" mass="16607">MKQKVSQISPDKLYTCLYKKKNEQQQQGRLKSPISTQNNYLVSSNRNSGGNQKIEAKKLKPASGKDSKDVNSVLFQKTHTRQNSKLAETKENSQNLSTSALSMLIKIKQDKSENNQSQIQQTKDLNNSQNIQKKYQKLMEMTKQQ</sequence>
<gene>
    <name evidence="2" type="ORF">PSON_ATCC_30995.1.T0680123</name>
</gene>
<dbReference type="EMBL" id="CAJJDN010000068">
    <property type="protein sequence ID" value="CAD8097387.1"/>
    <property type="molecule type" value="Genomic_DNA"/>
</dbReference>
<feature type="region of interest" description="Disordered" evidence="1">
    <location>
        <begin position="108"/>
        <end position="129"/>
    </location>
</feature>
<accession>A0A8S1P341</accession>
<evidence type="ECO:0000256" key="1">
    <source>
        <dbReference type="SAM" id="MobiDB-lite"/>
    </source>
</evidence>
<name>A0A8S1P341_9CILI</name>
<comment type="caution">
    <text evidence="2">The sequence shown here is derived from an EMBL/GenBank/DDBJ whole genome shotgun (WGS) entry which is preliminary data.</text>
</comment>
<evidence type="ECO:0000313" key="2">
    <source>
        <dbReference type="EMBL" id="CAD8097387.1"/>
    </source>
</evidence>
<evidence type="ECO:0000313" key="3">
    <source>
        <dbReference type="Proteomes" id="UP000692954"/>
    </source>
</evidence>
<feature type="compositionally biased region" description="Basic and acidic residues" evidence="1">
    <location>
        <begin position="54"/>
        <end position="69"/>
    </location>
</feature>
<feature type="compositionally biased region" description="Polar residues" evidence="1">
    <location>
        <begin position="114"/>
        <end position="129"/>
    </location>
</feature>
<reference evidence="2" key="1">
    <citation type="submission" date="2021-01" db="EMBL/GenBank/DDBJ databases">
        <authorList>
            <consortium name="Genoscope - CEA"/>
            <person name="William W."/>
        </authorList>
    </citation>
    <scope>NUCLEOTIDE SEQUENCE</scope>
</reference>
<dbReference type="AlphaFoldDB" id="A0A8S1P341"/>
<proteinExistence type="predicted"/>
<feature type="region of interest" description="Disordered" evidence="1">
    <location>
        <begin position="19"/>
        <end position="95"/>
    </location>
</feature>
<protein>
    <submittedName>
        <fullName evidence="2">Uncharacterized protein</fullName>
    </submittedName>
</protein>
<organism evidence="2 3">
    <name type="scientific">Paramecium sonneborni</name>
    <dbReference type="NCBI Taxonomy" id="65129"/>
    <lineage>
        <taxon>Eukaryota</taxon>
        <taxon>Sar</taxon>
        <taxon>Alveolata</taxon>
        <taxon>Ciliophora</taxon>
        <taxon>Intramacronucleata</taxon>
        <taxon>Oligohymenophorea</taxon>
        <taxon>Peniculida</taxon>
        <taxon>Parameciidae</taxon>
        <taxon>Paramecium</taxon>
    </lineage>
</organism>
<feature type="compositionally biased region" description="Polar residues" evidence="1">
    <location>
        <begin position="24"/>
        <end position="51"/>
    </location>
</feature>